<dbReference type="Proteomes" id="UP000235392">
    <property type="component" value="Unassembled WGS sequence"/>
</dbReference>
<name>A0A2N5SBF4_9BASI</name>
<protein>
    <recommendedName>
        <fullName evidence="3">Ubiquinone biosynthesis protein</fullName>
    </recommendedName>
</protein>
<comment type="caution">
    <text evidence="1">The sequence shown here is derived from an EMBL/GenBank/DDBJ whole genome shotgun (WGS) entry which is preliminary data.</text>
</comment>
<sequence length="312" mass="34135">MLPCSARRASAARVLALPRVILPSASLSPRPCRSLRVNGSRDGHRTVWSAAPSISRRGFSSGATTRASASTMEKATPEHMLPDRLLMAALPEPELARLEITSWTLSGLFPSTTAKAATVAGLAGRAVPRSEPIGPSKALAERWIQEGNSRMMASVKNEQLTFKLHGLVGVRRAFEIRLSYNRTIPKEFLLNALALMATPKDPFFGVSLPLELPHVLPYGSHALDVATDALAALRDYSKSREWMLRRIRLAGVYTAVELMHISIDLPPTDMSTQIQKLLDASESLATHTGNTVEFLSYVRRSQQSIIRSFGLI</sequence>
<reference evidence="1 2" key="1">
    <citation type="submission" date="2017-11" db="EMBL/GenBank/DDBJ databases">
        <title>De novo assembly and phasing of dikaryotic genomes from two isolates of Puccinia coronata f. sp. avenae, the causal agent of oat crown rust.</title>
        <authorList>
            <person name="Miller M.E."/>
            <person name="Zhang Y."/>
            <person name="Omidvar V."/>
            <person name="Sperschneider J."/>
            <person name="Schwessinger B."/>
            <person name="Raley C."/>
            <person name="Palmer J.M."/>
            <person name="Garnica D."/>
            <person name="Upadhyaya N."/>
            <person name="Rathjen J."/>
            <person name="Taylor J.M."/>
            <person name="Park R.F."/>
            <person name="Dodds P.N."/>
            <person name="Hirsch C.D."/>
            <person name="Kianian S.F."/>
            <person name="Figueroa M."/>
        </authorList>
    </citation>
    <scope>NUCLEOTIDE SEQUENCE [LARGE SCALE GENOMIC DNA]</scope>
    <source>
        <strain evidence="1">12SD80</strain>
    </source>
</reference>
<accession>A0A2N5SBF4</accession>
<gene>
    <name evidence="1" type="ORF">PCASD_22430</name>
</gene>
<evidence type="ECO:0000313" key="1">
    <source>
        <dbReference type="EMBL" id="PLW10545.1"/>
    </source>
</evidence>
<dbReference type="AlphaFoldDB" id="A0A2N5SBF4"/>
<evidence type="ECO:0008006" key="3">
    <source>
        <dbReference type="Google" id="ProtNLM"/>
    </source>
</evidence>
<proteinExistence type="predicted"/>
<evidence type="ECO:0000313" key="2">
    <source>
        <dbReference type="Proteomes" id="UP000235392"/>
    </source>
</evidence>
<dbReference type="EMBL" id="PGCI01000959">
    <property type="protein sequence ID" value="PLW10545.1"/>
    <property type="molecule type" value="Genomic_DNA"/>
</dbReference>
<organism evidence="1 2">
    <name type="scientific">Puccinia coronata f. sp. avenae</name>
    <dbReference type="NCBI Taxonomy" id="200324"/>
    <lineage>
        <taxon>Eukaryota</taxon>
        <taxon>Fungi</taxon>
        <taxon>Dikarya</taxon>
        <taxon>Basidiomycota</taxon>
        <taxon>Pucciniomycotina</taxon>
        <taxon>Pucciniomycetes</taxon>
        <taxon>Pucciniales</taxon>
        <taxon>Pucciniaceae</taxon>
        <taxon>Puccinia</taxon>
    </lineage>
</organism>